<dbReference type="InterPro" id="IPR050680">
    <property type="entry name" value="YpeA/RimI_acetyltransf"/>
</dbReference>
<sequence>MTLQTDLHGGGAPLAPGTSPLDNAVWSALAGPHAHLAERVGRAARYPDDVYAYAAVADATDPAAWADLRTLVGPGTTVKIKPVEVAPPGWEVVGGGTGVQFVDTALRAEPAPEAVRLGPDDVPEMLDLVARTEPGPFRTRTVEMGTYLGIRHRGRLIAMAGERLRLPGWTEISAVCTDPDHRGRGLATRLIRAIAAGIRERGDTPFLHAAPGNANAIRLYESIGFTERLRGRTLLVRSPGTTTDAGLL</sequence>
<accession>A0ABV1TAN1</accession>
<dbReference type="CDD" id="cd04301">
    <property type="entry name" value="NAT_SF"/>
    <property type="match status" value="1"/>
</dbReference>
<keyword evidence="1 4" id="KW-0808">Transferase</keyword>
<dbReference type="EMBL" id="JBEOZM010000002">
    <property type="protein sequence ID" value="MER6266960.1"/>
    <property type="molecule type" value="Genomic_DNA"/>
</dbReference>
<feature type="domain" description="N-acetyltransferase" evidence="3">
    <location>
        <begin position="112"/>
        <end position="241"/>
    </location>
</feature>
<proteinExistence type="predicted"/>
<dbReference type="SUPFAM" id="SSF55729">
    <property type="entry name" value="Acyl-CoA N-acyltransferases (Nat)"/>
    <property type="match status" value="1"/>
</dbReference>
<comment type="caution">
    <text evidence="4">The sequence shown here is derived from an EMBL/GenBank/DDBJ whole genome shotgun (WGS) entry which is preliminary data.</text>
</comment>
<protein>
    <submittedName>
        <fullName evidence="4">GNAT family N-acetyltransferase</fullName>
        <ecNumber evidence="4">2.3.1.-</ecNumber>
    </submittedName>
</protein>
<evidence type="ECO:0000256" key="1">
    <source>
        <dbReference type="ARBA" id="ARBA00022679"/>
    </source>
</evidence>
<dbReference type="InterPro" id="IPR013653">
    <property type="entry name" value="GCN5-like_dom"/>
</dbReference>
<dbReference type="InterPro" id="IPR016181">
    <property type="entry name" value="Acyl_CoA_acyltransferase"/>
</dbReference>
<dbReference type="Gene3D" id="3.40.630.30">
    <property type="match status" value="1"/>
</dbReference>
<dbReference type="GO" id="GO:0016746">
    <property type="term" value="F:acyltransferase activity"/>
    <property type="evidence" value="ECO:0007669"/>
    <property type="project" value="UniProtKB-KW"/>
</dbReference>
<name>A0ABV1TAN1_9ACTN</name>
<keyword evidence="5" id="KW-1185">Reference proteome</keyword>
<dbReference type="InterPro" id="IPR000182">
    <property type="entry name" value="GNAT_dom"/>
</dbReference>
<dbReference type="Proteomes" id="UP001490365">
    <property type="component" value="Unassembled WGS sequence"/>
</dbReference>
<evidence type="ECO:0000313" key="5">
    <source>
        <dbReference type="Proteomes" id="UP001490365"/>
    </source>
</evidence>
<dbReference type="PANTHER" id="PTHR43420:SF3">
    <property type="entry name" value="N-ACETYLTRANSFERASE DOMAIN-CONTAINING PROTEIN"/>
    <property type="match status" value="1"/>
</dbReference>
<dbReference type="PANTHER" id="PTHR43420">
    <property type="entry name" value="ACETYLTRANSFERASE"/>
    <property type="match status" value="1"/>
</dbReference>
<gene>
    <name evidence="4" type="ORF">ABT211_06605</name>
</gene>
<keyword evidence="2 4" id="KW-0012">Acyltransferase</keyword>
<dbReference type="PROSITE" id="PS51186">
    <property type="entry name" value="GNAT"/>
    <property type="match status" value="1"/>
</dbReference>
<organism evidence="4 5">
    <name type="scientific">Streptomyces sp. 900105755</name>
    <dbReference type="NCBI Taxonomy" id="3154389"/>
    <lineage>
        <taxon>Bacteria</taxon>
        <taxon>Bacillati</taxon>
        <taxon>Actinomycetota</taxon>
        <taxon>Actinomycetes</taxon>
        <taxon>Kitasatosporales</taxon>
        <taxon>Streptomycetaceae</taxon>
        <taxon>Streptomyces</taxon>
    </lineage>
</organism>
<dbReference type="RefSeq" id="WP_351955615.1">
    <property type="nucleotide sequence ID" value="NZ_JBEOZM010000002.1"/>
</dbReference>
<dbReference type="EC" id="2.3.1.-" evidence="4"/>
<evidence type="ECO:0000313" key="4">
    <source>
        <dbReference type="EMBL" id="MER6266960.1"/>
    </source>
</evidence>
<dbReference type="Pfam" id="PF08445">
    <property type="entry name" value="FR47"/>
    <property type="match status" value="1"/>
</dbReference>
<evidence type="ECO:0000256" key="2">
    <source>
        <dbReference type="ARBA" id="ARBA00023315"/>
    </source>
</evidence>
<reference evidence="4 5" key="1">
    <citation type="submission" date="2024-06" db="EMBL/GenBank/DDBJ databases">
        <title>The Natural Products Discovery Center: Release of the First 8490 Sequenced Strains for Exploring Actinobacteria Biosynthetic Diversity.</title>
        <authorList>
            <person name="Kalkreuter E."/>
            <person name="Kautsar S.A."/>
            <person name="Yang D."/>
            <person name="Bader C.D."/>
            <person name="Teijaro C.N."/>
            <person name="Fluegel L."/>
            <person name="Davis C.M."/>
            <person name="Simpson J.R."/>
            <person name="Lauterbach L."/>
            <person name="Steele A.D."/>
            <person name="Gui C."/>
            <person name="Meng S."/>
            <person name="Li G."/>
            <person name="Viehrig K."/>
            <person name="Ye F."/>
            <person name="Su P."/>
            <person name="Kiefer A.F."/>
            <person name="Nichols A."/>
            <person name="Cepeda A.J."/>
            <person name="Yan W."/>
            <person name="Fan B."/>
            <person name="Jiang Y."/>
            <person name="Adhikari A."/>
            <person name="Zheng C.-J."/>
            <person name="Schuster L."/>
            <person name="Cowan T.M."/>
            <person name="Smanski M.J."/>
            <person name="Chevrette M.G."/>
            <person name="De Carvalho L.P.S."/>
            <person name="Shen B."/>
        </authorList>
    </citation>
    <scope>NUCLEOTIDE SEQUENCE [LARGE SCALE GENOMIC DNA]</scope>
    <source>
        <strain evidence="4 5">NPDC001694</strain>
    </source>
</reference>
<evidence type="ECO:0000259" key="3">
    <source>
        <dbReference type="PROSITE" id="PS51186"/>
    </source>
</evidence>